<organism evidence="2 3">
    <name type="scientific">Eumeta variegata</name>
    <name type="common">Bagworm moth</name>
    <name type="synonym">Eumeta japonica</name>
    <dbReference type="NCBI Taxonomy" id="151549"/>
    <lineage>
        <taxon>Eukaryota</taxon>
        <taxon>Metazoa</taxon>
        <taxon>Ecdysozoa</taxon>
        <taxon>Arthropoda</taxon>
        <taxon>Hexapoda</taxon>
        <taxon>Insecta</taxon>
        <taxon>Pterygota</taxon>
        <taxon>Neoptera</taxon>
        <taxon>Endopterygota</taxon>
        <taxon>Lepidoptera</taxon>
        <taxon>Glossata</taxon>
        <taxon>Ditrysia</taxon>
        <taxon>Tineoidea</taxon>
        <taxon>Psychidae</taxon>
        <taxon>Oiketicinae</taxon>
        <taxon>Eumeta</taxon>
    </lineage>
</organism>
<comment type="caution">
    <text evidence="2">The sequence shown here is derived from an EMBL/GenBank/DDBJ whole genome shotgun (WGS) entry which is preliminary data.</text>
</comment>
<evidence type="ECO:0000313" key="3">
    <source>
        <dbReference type="Proteomes" id="UP000299102"/>
    </source>
</evidence>
<reference evidence="2 3" key="1">
    <citation type="journal article" date="2019" name="Commun. Biol.">
        <title>The bagworm genome reveals a unique fibroin gene that provides high tensile strength.</title>
        <authorList>
            <person name="Kono N."/>
            <person name="Nakamura H."/>
            <person name="Ohtoshi R."/>
            <person name="Tomita M."/>
            <person name="Numata K."/>
            <person name="Arakawa K."/>
        </authorList>
    </citation>
    <scope>NUCLEOTIDE SEQUENCE [LARGE SCALE GENOMIC DNA]</scope>
</reference>
<feature type="region of interest" description="Disordered" evidence="1">
    <location>
        <begin position="66"/>
        <end position="124"/>
    </location>
</feature>
<evidence type="ECO:0000313" key="2">
    <source>
        <dbReference type="EMBL" id="GBP53886.1"/>
    </source>
</evidence>
<proteinExistence type="predicted"/>
<accession>A0A4C1WQW4</accession>
<sequence>MEIDRRVARVRASHAALGKPTAFRLNTYVLSHAANRVGVVSPGRATNECRGCARAGMIMQNYAPSVPCPSSRTPSLAAQLGHPNRSTRTRRGRKHAIGPPPPTAITTAAANEPRKLPPVTPTHN</sequence>
<gene>
    <name evidence="2" type="ORF">EVAR_96564_1</name>
</gene>
<dbReference type="AlphaFoldDB" id="A0A4C1WQW4"/>
<feature type="compositionally biased region" description="Basic residues" evidence="1">
    <location>
        <begin position="85"/>
        <end position="96"/>
    </location>
</feature>
<name>A0A4C1WQW4_EUMVA</name>
<keyword evidence="3" id="KW-1185">Reference proteome</keyword>
<evidence type="ECO:0000256" key="1">
    <source>
        <dbReference type="SAM" id="MobiDB-lite"/>
    </source>
</evidence>
<dbReference type="EMBL" id="BGZK01000636">
    <property type="protein sequence ID" value="GBP53886.1"/>
    <property type="molecule type" value="Genomic_DNA"/>
</dbReference>
<dbReference type="Proteomes" id="UP000299102">
    <property type="component" value="Unassembled WGS sequence"/>
</dbReference>
<protein>
    <submittedName>
        <fullName evidence="2">Uncharacterized protein</fullName>
    </submittedName>
</protein>